<keyword evidence="2" id="KW-1185">Reference proteome</keyword>
<dbReference type="KEGG" id="csq:CSCA_1427"/>
<dbReference type="HOGENOM" id="CLU_3326622_0_0_9"/>
<gene>
    <name evidence="1" type="ORF">CSCA_1427</name>
</gene>
<dbReference type="EMBL" id="CP009933">
    <property type="protein sequence ID" value="AKA68552.1"/>
    <property type="molecule type" value="Genomic_DNA"/>
</dbReference>
<sequence>MGDKIFLRAFYEKEIEDKNNERREIKSNKIPVFLTESI</sequence>
<proteinExistence type="predicted"/>
<accession>A0A0E3JZQ8</accession>
<organism evidence="1 2">
    <name type="scientific">Clostridium scatologenes</name>
    <dbReference type="NCBI Taxonomy" id="1548"/>
    <lineage>
        <taxon>Bacteria</taxon>
        <taxon>Bacillati</taxon>
        <taxon>Bacillota</taxon>
        <taxon>Clostridia</taxon>
        <taxon>Eubacteriales</taxon>
        <taxon>Clostridiaceae</taxon>
        <taxon>Clostridium</taxon>
    </lineage>
</organism>
<dbReference type="Proteomes" id="UP000033115">
    <property type="component" value="Chromosome"/>
</dbReference>
<dbReference type="STRING" id="1548.CSCA_1427"/>
<evidence type="ECO:0000313" key="1">
    <source>
        <dbReference type="EMBL" id="AKA68552.1"/>
    </source>
</evidence>
<evidence type="ECO:0000313" key="2">
    <source>
        <dbReference type="Proteomes" id="UP000033115"/>
    </source>
</evidence>
<dbReference type="AlphaFoldDB" id="A0A0E3JZQ8"/>
<reference evidence="1 2" key="1">
    <citation type="journal article" date="2015" name="J. Biotechnol.">
        <title>Complete genome sequence of a malodorant-producing acetogen, Clostridium scatologenes ATCC 25775(T).</title>
        <authorList>
            <person name="Zhu Z."/>
            <person name="Guo T."/>
            <person name="Zheng H."/>
            <person name="Song T."/>
            <person name="Ouyang P."/>
            <person name="Xie J."/>
        </authorList>
    </citation>
    <scope>NUCLEOTIDE SEQUENCE [LARGE SCALE GENOMIC DNA]</scope>
    <source>
        <strain evidence="1 2">ATCC 25775</strain>
    </source>
</reference>
<name>A0A0E3JZQ8_CLOSL</name>
<protein>
    <submittedName>
        <fullName evidence="1">Uncharacterized protein</fullName>
    </submittedName>
</protein>